<reference evidence="1 2" key="1">
    <citation type="submission" date="2011-04" db="EMBL/GenBank/DDBJ databases">
        <authorList>
            <person name="Harkins D.M."/>
            <person name="Madupu R."/>
            <person name="Durkin A.S."/>
            <person name="Torralba M."/>
            <person name="Methe B."/>
            <person name="Sutton G.G."/>
            <person name="Nelson K.E."/>
        </authorList>
    </citation>
    <scope>NUCLEOTIDE SEQUENCE [LARGE SCALE GENOMIC DNA]</scope>
    <source>
        <strain evidence="1 2">UPII 199-6</strain>
    </source>
</reference>
<evidence type="ECO:0000313" key="1">
    <source>
        <dbReference type="EMBL" id="EGL42391.1"/>
    </source>
</evidence>
<evidence type="ECO:0008006" key="3">
    <source>
        <dbReference type="Google" id="ProtNLM"/>
    </source>
</evidence>
<sequence>MAATEQQEPLQLQADTIAIRDGDGYMMSRGNIEISQGANRIEADYLRGNRYTGKYDFPGKMMYTYGTSLMKSTDVTYDRRRQEGAATQAEGYDPSGLIYFRGTGVSVHGDTILLKKGLLTTPHAVADVPDYYVTGDNIIVKKGQKITMDNARFWVKHSCVFSYGHYEKKIGGNQQSVPWAVTLFPKPSHTEKGGWGFGGYANFALNEAGTWRLESQYRWSVRSHFAPSVKLSHYSPWGRLRFAYSKETSDNNEDPIWITKFPEWEYQSPKVYLGNTGVFFSANASWGNWRESAARTGRHSGVHGIISHVPWQPWPKAQIQAYAGYRQDWYALEQAQRRDTYMGVVVTQRIHPQAWVTGWYKRHRITGYTPYRFDRIAHPRQSGISFAYAPHKKDVLMYTLARNSDTGALDARIYTWIHDLHAAIMRVTYKQLEGHWEVLFKTKDF</sequence>
<keyword evidence="2" id="KW-1185">Reference proteome</keyword>
<evidence type="ECO:0000313" key="2">
    <source>
        <dbReference type="Proteomes" id="UP000004018"/>
    </source>
</evidence>
<protein>
    <recommendedName>
        <fullName evidence="3">Organic solvent tolerance protein OstA</fullName>
    </recommendedName>
</protein>
<name>A0ABP2L645_9FIRM</name>
<proteinExistence type="predicted"/>
<dbReference type="PANTHER" id="PTHR30189">
    <property type="entry name" value="LPS-ASSEMBLY PROTEIN"/>
    <property type="match status" value="1"/>
</dbReference>
<dbReference type="Proteomes" id="UP000004018">
    <property type="component" value="Unassembled WGS sequence"/>
</dbReference>
<organism evidence="1 2">
    <name type="scientific">Megasphaera lornae</name>
    <dbReference type="NCBI Taxonomy" id="1000568"/>
    <lineage>
        <taxon>Bacteria</taxon>
        <taxon>Bacillati</taxon>
        <taxon>Bacillota</taxon>
        <taxon>Negativicutes</taxon>
        <taxon>Veillonellales</taxon>
        <taxon>Veillonellaceae</taxon>
        <taxon>Megasphaera</taxon>
    </lineage>
</organism>
<dbReference type="PANTHER" id="PTHR30189:SF1">
    <property type="entry name" value="LPS-ASSEMBLY PROTEIN LPTD"/>
    <property type="match status" value="1"/>
</dbReference>
<dbReference type="InterPro" id="IPR050218">
    <property type="entry name" value="LptD"/>
</dbReference>
<accession>A0ABP2L645</accession>
<comment type="caution">
    <text evidence="1">The sequence shown here is derived from an EMBL/GenBank/DDBJ whole genome shotgun (WGS) entry which is preliminary data.</text>
</comment>
<dbReference type="Gene3D" id="2.60.450.10">
    <property type="entry name" value="Lipopolysaccharide (LPS) transport protein A like domain"/>
    <property type="match status" value="1"/>
</dbReference>
<gene>
    <name evidence="1" type="ORF">HMPREF1039_0792</name>
</gene>
<dbReference type="EMBL" id="AFIJ01000004">
    <property type="protein sequence ID" value="EGL42391.1"/>
    <property type="molecule type" value="Genomic_DNA"/>
</dbReference>